<evidence type="ECO:0000313" key="2">
    <source>
        <dbReference type="Proteomes" id="UP000727490"/>
    </source>
</evidence>
<keyword evidence="2" id="KW-1185">Reference proteome</keyword>
<accession>A0A951M8D8</accession>
<name>A0A951M8D8_9BACT</name>
<organism evidence="1 2">
    <name type="scientific">Arthrospiribacter ruber</name>
    <dbReference type="NCBI Taxonomy" id="2487934"/>
    <lineage>
        <taxon>Bacteria</taxon>
        <taxon>Pseudomonadati</taxon>
        <taxon>Bacteroidota</taxon>
        <taxon>Cytophagia</taxon>
        <taxon>Cytophagales</taxon>
        <taxon>Cyclobacteriaceae</taxon>
        <taxon>Arthrospiribacter</taxon>
    </lineage>
</organism>
<dbReference type="RefSeq" id="WP_219287441.1">
    <property type="nucleotide sequence ID" value="NZ_RPHB01000002.1"/>
</dbReference>
<protein>
    <recommendedName>
        <fullName evidence="3">Lipoprotein</fullName>
    </recommendedName>
</protein>
<dbReference type="EMBL" id="RPHB01000002">
    <property type="protein sequence ID" value="MBW3467201.1"/>
    <property type="molecule type" value="Genomic_DNA"/>
</dbReference>
<sequence length="129" mass="15230">MLRYFVILFFLILASSCDRSLTKTRHYVGTSKDILELHIGAAHMEIDNGEKGEILVYFFNQRNLVIAPHGNAVFRPQFSDVDHSFIQDMTTYNYTVFLIDQENRVYHTSKKFYNMTPRQLKRKLLEQYG</sequence>
<evidence type="ECO:0000313" key="1">
    <source>
        <dbReference type="EMBL" id="MBW3467201.1"/>
    </source>
</evidence>
<comment type="caution">
    <text evidence="1">The sequence shown here is derived from an EMBL/GenBank/DDBJ whole genome shotgun (WGS) entry which is preliminary data.</text>
</comment>
<dbReference type="PROSITE" id="PS51257">
    <property type="entry name" value="PROKAR_LIPOPROTEIN"/>
    <property type="match status" value="1"/>
</dbReference>
<evidence type="ECO:0008006" key="3">
    <source>
        <dbReference type="Google" id="ProtNLM"/>
    </source>
</evidence>
<dbReference type="Proteomes" id="UP000727490">
    <property type="component" value="Unassembled WGS sequence"/>
</dbReference>
<dbReference type="AlphaFoldDB" id="A0A951M8D8"/>
<gene>
    <name evidence="1" type="ORF">EGN73_05175</name>
</gene>
<reference evidence="1 2" key="1">
    <citation type="journal article" date="2020" name="Syst. Appl. Microbiol.">
        <title>Arthrospiribacter ruber gen. nov., sp. nov., a novel bacterium isolated from Arthrospira cultures.</title>
        <authorList>
            <person name="Waleron M."/>
            <person name="Misztak A."/>
            <person name="Waleron M.M."/>
            <person name="Furmaniak M."/>
            <person name="Mrozik A."/>
            <person name="Waleron K."/>
        </authorList>
    </citation>
    <scope>NUCLEOTIDE SEQUENCE [LARGE SCALE GENOMIC DNA]</scope>
    <source>
        <strain evidence="1 2">DPMB0001</strain>
    </source>
</reference>
<proteinExistence type="predicted"/>